<dbReference type="OrthoDB" id="9807829at2"/>
<reference evidence="6 7" key="1">
    <citation type="submission" date="2018-10" db="EMBL/GenBank/DDBJ databases">
        <authorList>
            <person name="Li J."/>
        </authorList>
    </citation>
    <scope>NUCLEOTIDE SEQUENCE [LARGE SCALE GENOMIC DNA]</scope>
    <source>
        <strain evidence="6 7">IF 016277</strain>
    </source>
</reference>
<dbReference type="PANTHER" id="PTHR21600">
    <property type="entry name" value="MITOCHONDRIAL RNA PSEUDOURIDINE SYNTHASE"/>
    <property type="match status" value="1"/>
</dbReference>
<dbReference type="Pfam" id="PF00849">
    <property type="entry name" value="PseudoU_synth_2"/>
    <property type="match status" value="1"/>
</dbReference>
<dbReference type="PANTHER" id="PTHR21600:SF84">
    <property type="entry name" value="PSEUDOURIDINE SYNTHASE RSUA_RLUA-LIKE DOMAIN-CONTAINING PROTEIN"/>
    <property type="match status" value="1"/>
</dbReference>
<evidence type="ECO:0000256" key="1">
    <source>
        <dbReference type="ARBA" id="ARBA00000073"/>
    </source>
</evidence>
<evidence type="ECO:0000256" key="3">
    <source>
        <dbReference type="ARBA" id="ARBA00033164"/>
    </source>
</evidence>
<dbReference type="InterPro" id="IPR050188">
    <property type="entry name" value="RluA_PseudoU_synthase"/>
</dbReference>
<dbReference type="AlphaFoldDB" id="A0A3L6ZZ63"/>
<dbReference type="Gene3D" id="3.30.2350.10">
    <property type="entry name" value="Pseudouridine synthase"/>
    <property type="match status" value="1"/>
</dbReference>
<organism evidence="6 7">
    <name type="scientific">Mycetocola tolaasinivorans</name>
    <dbReference type="NCBI Taxonomy" id="76635"/>
    <lineage>
        <taxon>Bacteria</taxon>
        <taxon>Bacillati</taxon>
        <taxon>Actinomycetota</taxon>
        <taxon>Actinomycetes</taxon>
        <taxon>Micrococcales</taxon>
        <taxon>Microbacteriaceae</taxon>
        <taxon>Mycetocola</taxon>
    </lineage>
</organism>
<comment type="catalytic activity">
    <reaction evidence="1">
        <text>a uridine in RNA = a pseudouridine in RNA</text>
        <dbReference type="Rhea" id="RHEA:48348"/>
        <dbReference type="Rhea" id="RHEA-COMP:12068"/>
        <dbReference type="Rhea" id="RHEA-COMP:12069"/>
        <dbReference type="ChEBI" id="CHEBI:65314"/>
        <dbReference type="ChEBI" id="CHEBI:65315"/>
    </reaction>
</comment>
<dbReference type="EMBL" id="RCUX01000015">
    <property type="protein sequence ID" value="RLP73219.1"/>
    <property type="molecule type" value="Genomic_DNA"/>
</dbReference>
<dbReference type="GO" id="GO:0003723">
    <property type="term" value="F:RNA binding"/>
    <property type="evidence" value="ECO:0007669"/>
    <property type="project" value="InterPro"/>
</dbReference>
<evidence type="ECO:0000313" key="7">
    <source>
        <dbReference type="Proteomes" id="UP000272503"/>
    </source>
</evidence>
<comment type="caution">
    <text evidence="6">The sequence shown here is derived from an EMBL/GenBank/DDBJ whole genome shotgun (WGS) entry which is preliminary data.</text>
</comment>
<dbReference type="InterPro" id="IPR020103">
    <property type="entry name" value="PsdUridine_synth_cat_dom_sf"/>
</dbReference>
<evidence type="ECO:0000313" key="6">
    <source>
        <dbReference type="EMBL" id="RLP73219.1"/>
    </source>
</evidence>
<dbReference type="RefSeq" id="WP_121649717.1">
    <property type="nucleotide sequence ID" value="NZ_RCUX01000015.1"/>
</dbReference>
<evidence type="ECO:0000259" key="5">
    <source>
        <dbReference type="Pfam" id="PF00849"/>
    </source>
</evidence>
<dbReference type="GO" id="GO:0009982">
    <property type="term" value="F:pseudouridine synthase activity"/>
    <property type="evidence" value="ECO:0007669"/>
    <property type="project" value="InterPro"/>
</dbReference>
<dbReference type="GO" id="GO:0140098">
    <property type="term" value="F:catalytic activity, acting on RNA"/>
    <property type="evidence" value="ECO:0007669"/>
    <property type="project" value="UniProtKB-ARBA"/>
</dbReference>
<protein>
    <recommendedName>
        <fullName evidence="2">RNA pseudouridylate synthase</fullName>
    </recommendedName>
    <alternativeName>
        <fullName evidence="3">RNA-uridine isomerase</fullName>
    </alternativeName>
</protein>
<dbReference type="InterPro" id="IPR006145">
    <property type="entry name" value="PsdUridine_synth_RsuA/RluA"/>
</dbReference>
<feature type="domain" description="Pseudouridine synthase RsuA/RluA-like" evidence="5">
    <location>
        <begin position="102"/>
        <end position="254"/>
    </location>
</feature>
<evidence type="ECO:0000256" key="4">
    <source>
        <dbReference type="SAM" id="MobiDB-lite"/>
    </source>
</evidence>
<accession>A0A3L6ZZ63</accession>
<feature type="region of interest" description="Disordered" evidence="4">
    <location>
        <begin position="297"/>
        <end position="316"/>
    </location>
</feature>
<keyword evidence="7" id="KW-1185">Reference proteome</keyword>
<evidence type="ECO:0000256" key="2">
    <source>
        <dbReference type="ARBA" id="ARBA00031870"/>
    </source>
</evidence>
<gene>
    <name evidence="6" type="ORF">D9V32_14945</name>
</gene>
<dbReference type="Proteomes" id="UP000272503">
    <property type="component" value="Unassembled WGS sequence"/>
</dbReference>
<name>A0A3L6ZZ63_9MICO</name>
<proteinExistence type="predicted"/>
<dbReference type="SUPFAM" id="SSF55120">
    <property type="entry name" value="Pseudouridine synthase"/>
    <property type="match status" value="1"/>
</dbReference>
<dbReference type="GO" id="GO:0000455">
    <property type="term" value="P:enzyme-directed rRNA pseudouridine synthesis"/>
    <property type="evidence" value="ECO:0007669"/>
    <property type="project" value="TreeGrafter"/>
</dbReference>
<sequence>MPPRSPLPQRFGLDAAWLRTNDGDRANPAPWITMRDWLHYRLPENVEVDAFLDTGRFVYASGEAVRPGDAYRSNTFMWFHRDLPVEAPVPGEIRVIHRDERIVVIDKPPFLSSIPRGRHVRESVVVRMREELGLPQLSPMHRLDRVTSGVLMLATEQRWRAPYQTMFMRGEVQKVYRAVAGIRDDLELPTIVRNHLIKERGIMNAEILPGVEPNSESLVELEAEIEPGTDGQRRGIYRLSPHTGKTHQLRMHMLSLGIPIEGDPLYPVTLDVAVDDFSTPLQLLASTLSFTDPVDGSARHFESTRPFPLTAETHTP</sequence>